<protein>
    <recommendedName>
        <fullName evidence="4">DUF340 domain-containing protein</fullName>
    </recommendedName>
</protein>
<evidence type="ECO:0000313" key="2">
    <source>
        <dbReference type="EMBL" id="MCX2740539.1"/>
    </source>
</evidence>
<gene>
    <name evidence="2" type="ORF">OO017_11325</name>
</gene>
<proteinExistence type="predicted"/>
<accession>A0ABT3RFY1</accession>
<dbReference type="Proteomes" id="UP001207228">
    <property type="component" value="Unassembled WGS sequence"/>
</dbReference>
<keyword evidence="1" id="KW-0472">Membrane</keyword>
<keyword evidence="1" id="KW-0812">Transmembrane</keyword>
<sequence>MTNLYKTILFVCGVFLVGLLMFCLRHDAATVTLQQLLPLVLLYGIGLGFGVLLKPVLE</sequence>
<keyword evidence="1" id="KW-1133">Transmembrane helix</keyword>
<dbReference type="RefSeq" id="WP_266052603.1">
    <property type="nucleotide sequence ID" value="NZ_JAPFQO010000007.1"/>
</dbReference>
<evidence type="ECO:0000256" key="1">
    <source>
        <dbReference type="SAM" id="Phobius"/>
    </source>
</evidence>
<name>A0ABT3RFY1_9BACT</name>
<comment type="caution">
    <text evidence="2">The sequence shown here is derived from an EMBL/GenBank/DDBJ whole genome shotgun (WGS) entry which is preliminary data.</text>
</comment>
<feature type="transmembrane region" description="Helical" evidence="1">
    <location>
        <begin position="36"/>
        <end position="57"/>
    </location>
</feature>
<keyword evidence="3" id="KW-1185">Reference proteome</keyword>
<organism evidence="2 3">
    <name type="scientific">Pontibacter anaerobius</name>
    <dbReference type="NCBI Taxonomy" id="2993940"/>
    <lineage>
        <taxon>Bacteria</taxon>
        <taxon>Pseudomonadati</taxon>
        <taxon>Bacteroidota</taxon>
        <taxon>Cytophagia</taxon>
        <taxon>Cytophagales</taxon>
        <taxon>Hymenobacteraceae</taxon>
        <taxon>Pontibacter</taxon>
    </lineage>
</organism>
<reference evidence="2 3" key="1">
    <citation type="submission" date="2022-11" db="EMBL/GenBank/DDBJ databases">
        <title>The characterization of three novel Bacteroidetes species and genomic analysis of their roles in tidal elemental geochemical cycles.</title>
        <authorList>
            <person name="Ma K.-J."/>
        </authorList>
    </citation>
    <scope>NUCLEOTIDE SEQUENCE [LARGE SCALE GENOMIC DNA]</scope>
    <source>
        <strain evidence="2 3">M82</strain>
    </source>
</reference>
<feature type="transmembrane region" description="Helical" evidence="1">
    <location>
        <begin position="6"/>
        <end position="24"/>
    </location>
</feature>
<evidence type="ECO:0000313" key="3">
    <source>
        <dbReference type="Proteomes" id="UP001207228"/>
    </source>
</evidence>
<evidence type="ECO:0008006" key="4">
    <source>
        <dbReference type="Google" id="ProtNLM"/>
    </source>
</evidence>
<dbReference type="EMBL" id="JAPFQO010000007">
    <property type="protein sequence ID" value="MCX2740539.1"/>
    <property type="molecule type" value="Genomic_DNA"/>
</dbReference>